<dbReference type="InterPro" id="IPR044068">
    <property type="entry name" value="CB"/>
</dbReference>
<dbReference type="Pfam" id="PF14659">
    <property type="entry name" value="Phage_int_SAM_3"/>
    <property type="match status" value="1"/>
</dbReference>
<dbReference type="AlphaFoldDB" id="A0A0U9HBV6"/>
<dbReference type="STRING" id="224999.GCA_001485475_00240"/>
<dbReference type="PANTHER" id="PTHR30349:SF64">
    <property type="entry name" value="PROPHAGE INTEGRASE INTD-RELATED"/>
    <property type="match status" value="1"/>
</dbReference>
<dbReference type="InterPro" id="IPR004107">
    <property type="entry name" value="Integrase_SAM-like_N"/>
</dbReference>
<evidence type="ECO:0000256" key="6">
    <source>
        <dbReference type="PROSITE-ProRule" id="PRU01248"/>
    </source>
</evidence>
<proteinExistence type="inferred from homology"/>
<dbReference type="SUPFAM" id="SSF56349">
    <property type="entry name" value="DNA breaking-rejoining enzymes"/>
    <property type="match status" value="1"/>
</dbReference>
<dbReference type="OrthoDB" id="9785687at2"/>
<comment type="similarity">
    <text evidence="2">Belongs to the 'phage' integrase family.</text>
</comment>
<evidence type="ECO:0000256" key="2">
    <source>
        <dbReference type="ARBA" id="ARBA00008857"/>
    </source>
</evidence>
<dbReference type="CDD" id="cd01189">
    <property type="entry name" value="INT_ICEBs1_C_like"/>
    <property type="match status" value="1"/>
</dbReference>
<evidence type="ECO:0000256" key="5">
    <source>
        <dbReference type="ARBA" id="ARBA00023172"/>
    </source>
</evidence>
<dbReference type="Proteomes" id="UP000062160">
    <property type="component" value="Unassembled WGS sequence"/>
</dbReference>
<dbReference type="PROSITE" id="PS51898">
    <property type="entry name" value="TYR_RECOMBINASE"/>
    <property type="match status" value="1"/>
</dbReference>
<dbReference type="Pfam" id="PF00589">
    <property type="entry name" value="Phage_integrase"/>
    <property type="match status" value="1"/>
</dbReference>
<dbReference type="InterPro" id="IPR013762">
    <property type="entry name" value="Integrase-like_cat_sf"/>
</dbReference>
<dbReference type="GO" id="GO:0015074">
    <property type="term" value="P:DNA integration"/>
    <property type="evidence" value="ECO:0007669"/>
    <property type="project" value="UniProtKB-KW"/>
</dbReference>
<evidence type="ECO:0000256" key="4">
    <source>
        <dbReference type="ARBA" id="ARBA00023125"/>
    </source>
</evidence>
<dbReference type="InterPro" id="IPR002104">
    <property type="entry name" value="Integrase_catalytic"/>
</dbReference>
<sequence length="383" mass="44262">MRGHIRKRGKKWCAIVDVGNDPVTGKRKQKWLSGFNTKKEAEAALAEFIQQYNSGSYIDHKGITVSDYLDKWFHDYVEIKLAPRTQSRYLGIINNYFIPEFGHIKLSDLKPFHIQNHYSKAIENLSHATVLYHHRVIHKALKMAVKWQYLVHNPADNVEPPSAKRKDFTILSIEQIDTLLQYLKEKNHVLYIPIVLAIMTGMRRGEICGLQWQDVDLDSGLIQIKHQLQRINGELILRETKTAGSRRPIALDDITISLLKAHRQEQRENRIFFGPAYQIENFDYVCTWPDGKLIDPDYITHSFSKILKTLNLPSVRFHDLRHTSATMLLKAGINPKVVSERLGHTDIRITLNTYSHVLPNMQKEAAQKLAENVFIKTANKLQT</sequence>
<evidence type="ECO:0000256" key="3">
    <source>
        <dbReference type="ARBA" id="ARBA00022908"/>
    </source>
</evidence>
<dbReference type="Pfam" id="PF14657">
    <property type="entry name" value="Arm-DNA-bind_4"/>
    <property type="match status" value="1"/>
</dbReference>
<feature type="domain" description="Core-binding (CB)" evidence="8">
    <location>
        <begin position="63"/>
        <end position="145"/>
    </location>
</feature>
<keyword evidence="5" id="KW-0233">DNA recombination</keyword>
<protein>
    <submittedName>
        <fullName evidence="9">Site-specific recombinase XerD</fullName>
    </submittedName>
</protein>
<reference evidence="9" key="1">
    <citation type="journal article" date="2016" name="Genome Announc.">
        <title>Draft Genome Sequence of the Syntrophic Lactate-Degrading Bacterium Tepidanaerobacter syntrophicus JLT.</title>
        <authorList>
            <person name="Matsuura N."/>
            <person name="Ohashi A."/>
            <person name="Tourlousse D.M."/>
            <person name="Sekiguchi Y."/>
        </authorList>
    </citation>
    <scope>NUCLEOTIDE SEQUENCE [LARGE SCALE GENOMIC DNA]</scope>
    <source>
        <strain evidence="9">JL</strain>
    </source>
</reference>
<dbReference type="GO" id="GO:0006310">
    <property type="term" value="P:DNA recombination"/>
    <property type="evidence" value="ECO:0007669"/>
    <property type="project" value="UniProtKB-KW"/>
</dbReference>
<evidence type="ECO:0000313" key="9">
    <source>
        <dbReference type="EMBL" id="GAQ24258.1"/>
    </source>
</evidence>
<dbReference type="PANTHER" id="PTHR30349">
    <property type="entry name" value="PHAGE INTEGRASE-RELATED"/>
    <property type="match status" value="1"/>
</dbReference>
<comment type="function">
    <text evidence="1">Site-specific tyrosine recombinase, which acts by catalyzing the cutting and rejoining of the recombining DNA molecules.</text>
</comment>
<dbReference type="Gene3D" id="1.10.443.10">
    <property type="entry name" value="Intergrase catalytic core"/>
    <property type="match status" value="1"/>
</dbReference>
<feature type="domain" description="Tyr recombinase" evidence="7">
    <location>
        <begin position="166"/>
        <end position="367"/>
    </location>
</feature>
<dbReference type="PROSITE" id="PS51900">
    <property type="entry name" value="CB"/>
    <property type="match status" value="1"/>
</dbReference>
<name>A0A0U9HBV6_9FIRM</name>
<dbReference type="Gene3D" id="1.10.150.130">
    <property type="match status" value="1"/>
</dbReference>
<dbReference type="EMBL" id="DF976999">
    <property type="protein sequence ID" value="GAQ24258.1"/>
    <property type="molecule type" value="Genomic_DNA"/>
</dbReference>
<dbReference type="InterPro" id="IPR011010">
    <property type="entry name" value="DNA_brk_join_enz"/>
</dbReference>
<keyword evidence="4 6" id="KW-0238">DNA-binding</keyword>
<dbReference type="RefSeq" id="WP_059031360.1">
    <property type="nucleotide sequence ID" value="NZ_DF976999.1"/>
</dbReference>
<keyword evidence="3" id="KW-0229">DNA integration</keyword>
<accession>A0A0U9HBV6</accession>
<evidence type="ECO:0000259" key="8">
    <source>
        <dbReference type="PROSITE" id="PS51900"/>
    </source>
</evidence>
<dbReference type="InterPro" id="IPR010998">
    <property type="entry name" value="Integrase_recombinase_N"/>
</dbReference>
<gene>
    <name evidence="9" type="ORF">TSYNT_584</name>
</gene>
<keyword evidence="10" id="KW-1185">Reference proteome</keyword>
<evidence type="ECO:0000259" key="7">
    <source>
        <dbReference type="PROSITE" id="PS51898"/>
    </source>
</evidence>
<dbReference type="GO" id="GO:0003677">
    <property type="term" value="F:DNA binding"/>
    <property type="evidence" value="ECO:0007669"/>
    <property type="project" value="UniProtKB-UniRule"/>
</dbReference>
<dbReference type="InterPro" id="IPR028259">
    <property type="entry name" value="AP2-like_int_N"/>
</dbReference>
<evidence type="ECO:0000256" key="1">
    <source>
        <dbReference type="ARBA" id="ARBA00003283"/>
    </source>
</evidence>
<organism evidence="9">
    <name type="scientific">Tepidanaerobacter syntrophicus</name>
    <dbReference type="NCBI Taxonomy" id="224999"/>
    <lineage>
        <taxon>Bacteria</taxon>
        <taxon>Bacillati</taxon>
        <taxon>Bacillota</taxon>
        <taxon>Clostridia</taxon>
        <taxon>Thermosediminibacterales</taxon>
        <taxon>Tepidanaerobacteraceae</taxon>
        <taxon>Tepidanaerobacter</taxon>
    </lineage>
</organism>
<evidence type="ECO:0000313" key="10">
    <source>
        <dbReference type="Proteomes" id="UP000062160"/>
    </source>
</evidence>
<dbReference type="InterPro" id="IPR050090">
    <property type="entry name" value="Tyrosine_recombinase_XerCD"/>
</dbReference>